<protein>
    <submittedName>
        <fullName evidence="4">Photosystem reaction center subunit H</fullName>
    </submittedName>
</protein>
<feature type="domain" description="PRC-barrel" evidence="2">
    <location>
        <begin position="5"/>
        <end position="66"/>
    </location>
</feature>
<dbReference type="SUPFAM" id="SSF50346">
    <property type="entry name" value="PRC-barrel domain"/>
    <property type="match status" value="1"/>
</dbReference>
<feature type="compositionally biased region" description="Basic and acidic residues" evidence="1">
    <location>
        <begin position="195"/>
        <end position="204"/>
    </location>
</feature>
<dbReference type="Pfam" id="PF09557">
    <property type="entry name" value="DUF2382"/>
    <property type="match status" value="1"/>
</dbReference>
<evidence type="ECO:0000259" key="2">
    <source>
        <dbReference type="Pfam" id="PF05239"/>
    </source>
</evidence>
<dbReference type="InterPro" id="IPR019060">
    <property type="entry name" value="DUF2382"/>
</dbReference>
<dbReference type="InterPro" id="IPR014747">
    <property type="entry name" value="Bac_photo_RC_H_C"/>
</dbReference>
<organism evidence="4 5">
    <name type="scientific">Kibdelosporangium persicum</name>
    <dbReference type="NCBI Taxonomy" id="2698649"/>
    <lineage>
        <taxon>Bacteria</taxon>
        <taxon>Bacillati</taxon>
        <taxon>Actinomycetota</taxon>
        <taxon>Actinomycetes</taxon>
        <taxon>Pseudonocardiales</taxon>
        <taxon>Pseudonocardiaceae</taxon>
        <taxon>Kibdelosporangium</taxon>
    </lineage>
</organism>
<evidence type="ECO:0000313" key="4">
    <source>
        <dbReference type="EMBL" id="NRN70569.1"/>
    </source>
</evidence>
<proteinExistence type="predicted"/>
<feature type="compositionally biased region" description="Basic and acidic residues" evidence="1">
    <location>
        <begin position="234"/>
        <end position="251"/>
    </location>
</feature>
<dbReference type="Proteomes" id="UP000763557">
    <property type="component" value="Unassembled WGS sequence"/>
</dbReference>
<feature type="region of interest" description="Disordered" evidence="1">
    <location>
        <begin position="101"/>
        <end position="143"/>
    </location>
</feature>
<feature type="compositionally biased region" description="Low complexity" evidence="1">
    <location>
        <begin position="108"/>
        <end position="123"/>
    </location>
</feature>
<feature type="domain" description="DUF2382" evidence="3">
    <location>
        <begin position="130"/>
        <end position="238"/>
    </location>
</feature>
<feature type="compositionally biased region" description="Basic and acidic residues" evidence="1">
    <location>
        <begin position="167"/>
        <end position="184"/>
    </location>
</feature>
<dbReference type="PANTHER" id="PTHR38463:SF1">
    <property type="entry name" value="STRESS RESPONSE PROTEIN YSNF"/>
    <property type="match status" value="1"/>
</dbReference>
<keyword evidence="5" id="KW-1185">Reference proteome</keyword>
<dbReference type="Pfam" id="PF05239">
    <property type="entry name" value="PRC"/>
    <property type="match status" value="1"/>
</dbReference>
<sequence>MGPQELVGSEVYDTRGERVGRVATVYLNEESEQPEWVTVHTGLFGHKESFVPLAGAQTATDGLHVNWGKEKIKDAPRIDAEGRLSAQESMHLYDYYGIPMQRAGGRGQQRQQGQQGQQAQQRGRQGDQTMTRSEEQLKVGKERVESGRVRLRKHVVTEEQQVTVPVSHEEVRIEREPADPRRAGQTDIAEDEQEVVLHAERPVMGKESVPVEQVRMHTEEVTEQQQVKGKVRKERIDVDPATDTRGRDTKR</sequence>
<dbReference type="PANTHER" id="PTHR38463">
    <property type="entry name" value="STRESS RESPONSE PROTEIN YSNF"/>
    <property type="match status" value="1"/>
</dbReference>
<gene>
    <name evidence="4" type="ORF">GC106_78400</name>
</gene>
<feature type="compositionally biased region" description="Basic and acidic residues" evidence="1">
    <location>
        <begin position="132"/>
        <end position="143"/>
    </location>
</feature>
<evidence type="ECO:0000259" key="3">
    <source>
        <dbReference type="Pfam" id="PF09557"/>
    </source>
</evidence>
<evidence type="ECO:0000313" key="5">
    <source>
        <dbReference type="Proteomes" id="UP000763557"/>
    </source>
</evidence>
<dbReference type="RefSeq" id="WP_173141702.1">
    <property type="nucleotide sequence ID" value="NZ_CBCSGW010000030.1"/>
</dbReference>
<dbReference type="Gene3D" id="3.90.50.10">
    <property type="entry name" value="Photosynthetic Reaction Center, subunit H, domain 2"/>
    <property type="match status" value="1"/>
</dbReference>
<reference evidence="4 5" key="1">
    <citation type="submission" date="2020-01" db="EMBL/GenBank/DDBJ databases">
        <title>Kibdelosporangium persica a novel Actinomycetes from a hot desert in Iran.</title>
        <authorList>
            <person name="Safaei N."/>
            <person name="Zaburannyi N."/>
            <person name="Mueller R."/>
            <person name="Wink J."/>
        </authorList>
    </citation>
    <scope>NUCLEOTIDE SEQUENCE [LARGE SCALE GENOMIC DNA]</scope>
    <source>
        <strain evidence="4 5">4NS15</strain>
    </source>
</reference>
<feature type="region of interest" description="Disordered" evidence="1">
    <location>
        <begin position="160"/>
        <end position="251"/>
    </location>
</feature>
<evidence type="ECO:0000256" key="1">
    <source>
        <dbReference type="SAM" id="MobiDB-lite"/>
    </source>
</evidence>
<accession>A0ABX2FGP2</accession>
<dbReference type="InterPro" id="IPR011033">
    <property type="entry name" value="PRC_barrel-like_sf"/>
</dbReference>
<dbReference type="NCBIfam" id="TIGR02271">
    <property type="entry name" value="YsnF/AvaK domain"/>
    <property type="match status" value="1"/>
</dbReference>
<comment type="caution">
    <text evidence="4">The sequence shown here is derived from an EMBL/GenBank/DDBJ whole genome shotgun (WGS) entry which is preliminary data.</text>
</comment>
<dbReference type="InterPro" id="IPR052967">
    <property type="entry name" value="Stress_Response_Assoc"/>
</dbReference>
<dbReference type="InterPro" id="IPR027275">
    <property type="entry name" value="PRC-brl_dom"/>
</dbReference>
<name>A0ABX2FGP2_9PSEU</name>
<dbReference type="EMBL" id="JAAATY010000041">
    <property type="protein sequence ID" value="NRN70569.1"/>
    <property type="molecule type" value="Genomic_DNA"/>
</dbReference>